<dbReference type="Proteomes" id="UP000698963">
    <property type="component" value="Unassembled WGS sequence"/>
</dbReference>
<name>A0A921AXD5_9BACT</name>
<organism evidence="1 2">
    <name type="scientific">Mailhella massiliensis</name>
    <dbReference type="NCBI Taxonomy" id="1903261"/>
    <lineage>
        <taxon>Bacteria</taxon>
        <taxon>Pseudomonadati</taxon>
        <taxon>Thermodesulfobacteriota</taxon>
        <taxon>Desulfovibrionia</taxon>
        <taxon>Desulfovibrionales</taxon>
        <taxon>Desulfovibrionaceae</taxon>
        <taxon>Mailhella</taxon>
    </lineage>
</organism>
<reference evidence="1" key="1">
    <citation type="journal article" date="2021" name="PeerJ">
        <title>Extensive microbial diversity within the chicken gut microbiome revealed by metagenomics and culture.</title>
        <authorList>
            <person name="Gilroy R."/>
            <person name="Ravi A."/>
            <person name="Getino M."/>
            <person name="Pursley I."/>
            <person name="Horton D.L."/>
            <person name="Alikhan N.F."/>
            <person name="Baker D."/>
            <person name="Gharbi K."/>
            <person name="Hall N."/>
            <person name="Watson M."/>
            <person name="Adriaenssens E.M."/>
            <person name="Foster-Nyarko E."/>
            <person name="Jarju S."/>
            <person name="Secka A."/>
            <person name="Antonio M."/>
            <person name="Oren A."/>
            <person name="Chaudhuri R.R."/>
            <person name="La Ragione R."/>
            <person name="Hildebrand F."/>
            <person name="Pallen M.J."/>
        </authorList>
    </citation>
    <scope>NUCLEOTIDE SEQUENCE</scope>
    <source>
        <strain evidence="1">ChiGjej2B2-19336</strain>
    </source>
</reference>
<dbReference type="RefSeq" id="WP_304123499.1">
    <property type="nucleotide sequence ID" value="NZ_DYZA01000218.1"/>
</dbReference>
<evidence type="ECO:0000313" key="2">
    <source>
        <dbReference type="Proteomes" id="UP000698963"/>
    </source>
</evidence>
<comment type="caution">
    <text evidence="1">The sequence shown here is derived from an EMBL/GenBank/DDBJ whole genome shotgun (WGS) entry which is preliminary data.</text>
</comment>
<gene>
    <name evidence="1" type="ORF">K8W16_10630</name>
</gene>
<evidence type="ECO:0000313" key="1">
    <source>
        <dbReference type="EMBL" id="HJD98085.1"/>
    </source>
</evidence>
<proteinExistence type="predicted"/>
<dbReference type="AlphaFoldDB" id="A0A921AXD5"/>
<sequence>MIPYSSSTSEEVSSCFILKSSIRAVLATAADMDSISCTSACLWIISWLMRIPL</sequence>
<dbReference type="EMBL" id="DYZA01000218">
    <property type="protein sequence ID" value="HJD98085.1"/>
    <property type="molecule type" value="Genomic_DNA"/>
</dbReference>
<reference evidence="1" key="2">
    <citation type="submission" date="2021-09" db="EMBL/GenBank/DDBJ databases">
        <authorList>
            <person name="Gilroy R."/>
        </authorList>
    </citation>
    <scope>NUCLEOTIDE SEQUENCE</scope>
    <source>
        <strain evidence="1">ChiGjej2B2-19336</strain>
    </source>
</reference>
<protein>
    <submittedName>
        <fullName evidence="1">Uncharacterized protein</fullName>
    </submittedName>
</protein>
<accession>A0A921AXD5</accession>